<evidence type="ECO:0000313" key="3">
    <source>
        <dbReference type="Proteomes" id="UP000567293"/>
    </source>
</evidence>
<reference evidence="2" key="1">
    <citation type="submission" date="2020-06" db="EMBL/GenBank/DDBJ databases">
        <title>Legume-microbial interactions unlock mineral nutrients during tropical forest succession.</title>
        <authorList>
            <person name="Epihov D.Z."/>
        </authorList>
    </citation>
    <scope>NUCLEOTIDE SEQUENCE [LARGE SCALE GENOMIC DNA]</scope>
    <source>
        <strain evidence="2">Pan2503</strain>
    </source>
</reference>
<organism evidence="2 3">
    <name type="scientific">Candidatus Acidiferrum panamense</name>
    <dbReference type="NCBI Taxonomy" id="2741543"/>
    <lineage>
        <taxon>Bacteria</taxon>
        <taxon>Pseudomonadati</taxon>
        <taxon>Acidobacteriota</taxon>
        <taxon>Terriglobia</taxon>
        <taxon>Candidatus Acidiferrales</taxon>
        <taxon>Candidatus Acidiferrum</taxon>
    </lineage>
</organism>
<feature type="domain" description="Transposase DDE" evidence="1">
    <location>
        <begin position="3"/>
        <end position="310"/>
    </location>
</feature>
<evidence type="ECO:0000259" key="1">
    <source>
        <dbReference type="Pfam" id="PF13701"/>
    </source>
</evidence>
<dbReference type="EMBL" id="JACDQQ010000241">
    <property type="protein sequence ID" value="MBA0083814.1"/>
    <property type="molecule type" value="Genomic_DNA"/>
</dbReference>
<name>A0A7V8NM03_9BACT</name>
<accession>A0A7V8NM03</accession>
<gene>
    <name evidence="2" type="ORF">HRJ53_02360</name>
</gene>
<evidence type="ECO:0000313" key="2">
    <source>
        <dbReference type="EMBL" id="MBA0083814.1"/>
    </source>
</evidence>
<sequence>PWILDTDTTVKPLYGHQEGAVVSYNPHKPGRPSHSFHCYILANLRLVLAVEVQAGNAHTSKHAAPTLWKLLDSFAPHEKPAVLRGDANWGNEPIMQEAEQRHQPYLFKLRLTTGVKRAIERAMYEQDWQDAGAGWQGKDGELRLMGWSRQRRIVILRRRIERSLLVERNPAGQLSLSFAEIDGSREVWEYAVLVTSLSSEILTIGQLYRDRADCENTFDELKNHWGWAGFTTRDIKRCRLMACSVALIFNWWNLFVRLADPYHHREAITSRPLLLHAIGRQTSHAGRTTLTITSVHGEHYRARRALTRIAGFFADLRRTAEQLTAVERWYRILSHALIKYLRGRQLRPPPLLQHL</sequence>
<proteinExistence type="predicted"/>
<feature type="non-terminal residue" evidence="2">
    <location>
        <position position="1"/>
    </location>
</feature>
<keyword evidence="3" id="KW-1185">Reference proteome</keyword>
<dbReference type="AlphaFoldDB" id="A0A7V8NM03"/>
<dbReference type="Pfam" id="PF13701">
    <property type="entry name" value="DDE_Tnp_1_4"/>
    <property type="match status" value="1"/>
</dbReference>
<protein>
    <submittedName>
        <fullName evidence="2">Transposase</fullName>
    </submittedName>
</protein>
<comment type="caution">
    <text evidence="2">The sequence shown here is derived from an EMBL/GenBank/DDBJ whole genome shotgun (WGS) entry which is preliminary data.</text>
</comment>
<dbReference type="Proteomes" id="UP000567293">
    <property type="component" value="Unassembled WGS sequence"/>
</dbReference>
<dbReference type="InterPro" id="IPR025668">
    <property type="entry name" value="Tnp_DDE_dom"/>
</dbReference>